<accession>A0A0G3XGH9</accession>
<dbReference type="PATRIC" id="fig|1348774.3.peg.2655"/>
<dbReference type="AlphaFoldDB" id="A0A0G3XGH9"/>
<evidence type="ECO:0000256" key="1">
    <source>
        <dbReference type="SAM" id="Phobius"/>
    </source>
</evidence>
<dbReference type="InterPro" id="IPR032809">
    <property type="entry name" value="Put_HupE_UreJ"/>
</dbReference>
<reference evidence="2 3" key="1">
    <citation type="submission" date="2015-06" db="EMBL/GenBank/DDBJ databases">
        <authorList>
            <person name="Zeng Y."/>
            <person name="Huang Y."/>
        </authorList>
    </citation>
    <scope>NUCLEOTIDE SEQUENCE [LARGE SCALE GENOMIC DNA]</scope>
    <source>
        <strain evidence="2 3">PQ-2</strain>
    </source>
</reference>
<evidence type="ECO:0000313" key="3">
    <source>
        <dbReference type="Proteomes" id="UP000035287"/>
    </source>
</evidence>
<keyword evidence="1" id="KW-0472">Membrane</keyword>
<keyword evidence="1" id="KW-1133">Transmembrane helix</keyword>
<organism evidence="2 3">
    <name type="scientific">Croceicoccus naphthovorans</name>
    <dbReference type="NCBI Taxonomy" id="1348774"/>
    <lineage>
        <taxon>Bacteria</taxon>
        <taxon>Pseudomonadati</taxon>
        <taxon>Pseudomonadota</taxon>
        <taxon>Alphaproteobacteria</taxon>
        <taxon>Sphingomonadales</taxon>
        <taxon>Erythrobacteraceae</taxon>
        <taxon>Croceicoccus</taxon>
    </lineage>
</organism>
<proteinExistence type="predicted"/>
<feature type="transmembrane region" description="Helical" evidence="1">
    <location>
        <begin position="180"/>
        <end position="205"/>
    </location>
</feature>
<feature type="transmembrane region" description="Helical" evidence="1">
    <location>
        <begin position="104"/>
        <end position="129"/>
    </location>
</feature>
<keyword evidence="1" id="KW-0812">Transmembrane</keyword>
<gene>
    <name evidence="2" type="ORF">AB433_12630</name>
</gene>
<dbReference type="Pfam" id="PF13795">
    <property type="entry name" value="HupE_UreJ_2"/>
    <property type="match status" value="1"/>
</dbReference>
<evidence type="ECO:0000313" key="2">
    <source>
        <dbReference type="EMBL" id="AKM10615.1"/>
    </source>
</evidence>
<feature type="transmembrane region" description="Helical" evidence="1">
    <location>
        <begin position="217"/>
        <end position="236"/>
    </location>
</feature>
<dbReference type="EMBL" id="CP011770">
    <property type="protein sequence ID" value="AKM10615.1"/>
    <property type="molecule type" value="Genomic_DNA"/>
</dbReference>
<dbReference type="OrthoDB" id="9808870at2"/>
<dbReference type="RefSeq" id="WP_047821420.1">
    <property type="nucleotide sequence ID" value="NZ_CP011770.1"/>
</dbReference>
<name>A0A0G3XGH9_9SPHN</name>
<dbReference type="Proteomes" id="UP000035287">
    <property type="component" value="Chromosome"/>
</dbReference>
<dbReference type="KEGG" id="cna:AB433_12630"/>
<keyword evidence="3" id="KW-1185">Reference proteome</keyword>
<sequence length="241" mass="26335">MQSSLSEWLQTPRARHVLAVALLLVAFLCSGAEAWAHNVAEGDKGYIQESNGVLILPFIYLGAKHMVTGYDHLLFLFGVIFFLYRLKDVGIYVTLFAIGHSTTLLFGVLTGITANAYLIDAIIGLSVVYKALDNLGAFQRWFGFQPNTKVATLVFGFFHGFGLATKIIEFEIAEDGLIPNLIAFNVGVEIGQLLALGAILILMGFWRRQPSFIRHAFAVNTLLMAAGFVLVGYQLAGFAVA</sequence>
<dbReference type="STRING" id="1348774.AB433_12630"/>
<protein>
    <submittedName>
        <fullName evidence="2">Membrane protein</fullName>
    </submittedName>
</protein>
<feature type="transmembrane region" description="Helical" evidence="1">
    <location>
        <begin position="150"/>
        <end position="168"/>
    </location>
</feature>